<keyword evidence="1" id="KW-0472">Membrane</keyword>
<organism evidence="2">
    <name type="scientific">Arundo donax</name>
    <name type="common">Giant reed</name>
    <name type="synonym">Donax arundinaceus</name>
    <dbReference type="NCBI Taxonomy" id="35708"/>
    <lineage>
        <taxon>Eukaryota</taxon>
        <taxon>Viridiplantae</taxon>
        <taxon>Streptophyta</taxon>
        <taxon>Embryophyta</taxon>
        <taxon>Tracheophyta</taxon>
        <taxon>Spermatophyta</taxon>
        <taxon>Magnoliopsida</taxon>
        <taxon>Liliopsida</taxon>
        <taxon>Poales</taxon>
        <taxon>Poaceae</taxon>
        <taxon>PACMAD clade</taxon>
        <taxon>Arundinoideae</taxon>
        <taxon>Arundineae</taxon>
        <taxon>Arundo</taxon>
    </lineage>
</organism>
<protein>
    <submittedName>
        <fullName evidence="2">Uncharacterized protein</fullName>
    </submittedName>
</protein>
<keyword evidence="1" id="KW-0812">Transmembrane</keyword>
<name>A0A0A9G253_ARUDO</name>
<dbReference type="EMBL" id="GBRH01181300">
    <property type="protein sequence ID" value="JAE16596.1"/>
    <property type="molecule type" value="Transcribed_RNA"/>
</dbReference>
<reference evidence="2" key="1">
    <citation type="submission" date="2014-09" db="EMBL/GenBank/DDBJ databases">
        <authorList>
            <person name="Magalhaes I.L.F."/>
            <person name="Oliveira U."/>
            <person name="Santos F.R."/>
            <person name="Vidigal T.H.D.A."/>
            <person name="Brescovit A.D."/>
            <person name="Santos A.J."/>
        </authorList>
    </citation>
    <scope>NUCLEOTIDE SEQUENCE</scope>
    <source>
        <tissue evidence="2">Shoot tissue taken approximately 20 cm above the soil surface</tissue>
    </source>
</reference>
<feature type="transmembrane region" description="Helical" evidence="1">
    <location>
        <begin position="6"/>
        <end position="27"/>
    </location>
</feature>
<reference evidence="2" key="2">
    <citation type="journal article" date="2015" name="Data Brief">
        <title>Shoot transcriptome of the giant reed, Arundo donax.</title>
        <authorList>
            <person name="Barrero R.A."/>
            <person name="Guerrero F.D."/>
            <person name="Moolhuijzen P."/>
            <person name="Goolsby J.A."/>
            <person name="Tidwell J."/>
            <person name="Bellgard S.E."/>
            <person name="Bellgard M.I."/>
        </authorList>
    </citation>
    <scope>NUCLEOTIDE SEQUENCE</scope>
    <source>
        <tissue evidence="2">Shoot tissue taken approximately 20 cm above the soil surface</tissue>
    </source>
</reference>
<evidence type="ECO:0000256" key="1">
    <source>
        <dbReference type="SAM" id="Phobius"/>
    </source>
</evidence>
<accession>A0A0A9G253</accession>
<sequence length="49" mass="6153">MYFDYLLMSIYIIFVLLKDIHTTYLTIHTIIQTIKWYTKINFMFNHYDL</sequence>
<proteinExistence type="predicted"/>
<evidence type="ECO:0000313" key="2">
    <source>
        <dbReference type="EMBL" id="JAE16596.1"/>
    </source>
</evidence>
<dbReference type="AlphaFoldDB" id="A0A0A9G253"/>
<keyword evidence="1" id="KW-1133">Transmembrane helix</keyword>